<reference evidence="1" key="1">
    <citation type="submission" date="2021-03" db="EMBL/GenBank/DDBJ databases">
        <authorList>
            <consortium name="DOE Joint Genome Institute"/>
            <person name="Ahrendt S."/>
            <person name="Looney B.P."/>
            <person name="Miyauchi S."/>
            <person name="Morin E."/>
            <person name="Drula E."/>
            <person name="Courty P.E."/>
            <person name="Chicoki N."/>
            <person name="Fauchery L."/>
            <person name="Kohler A."/>
            <person name="Kuo A."/>
            <person name="Labutti K."/>
            <person name="Pangilinan J."/>
            <person name="Lipzen A."/>
            <person name="Riley R."/>
            <person name="Andreopoulos W."/>
            <person name="He G."/>
            <person name="Johnson J."/>
            <person name="Barry K.W."/>
            <person name="Grigoriev I.V."/>
            <person name="Nagy L."/>
            <person name="Hibbett D."/>
            <person name="Henrissat B."/>
            <person name="Matheny P.B."/>
            <person name="Labbe J."/>
            <person name="Martin F."/>
        </authorList>
    </citation>
    <scope>NUCLEOTIDE SEQUENCE</scope>
    <source>
        <strain evidence="1">HHB10654</strain>
    </source>
</reference>
<dbReference type="EMBL" id="MU277243">
    <property type="protein sequence ID" value="KAI0057751.1"/>
    <property type="molecule type" value="Genomic_DNA"/>
</dbReference>
<organism evidence="1 2">
    <name type="scientific">Artomyces pyxidatus</name>
    <dbReference type="NCBI Taxonomy" id="48021"/>
    <lineage>
        <taxon>Eukaryota</taxon>
        <taxon>Fungi</taxon>
        <taxon>Dikarya</taxon>
        <taxon>Basidiomycota</taxon>
        <taxon>Agaricomycotina</taxon>
        <taxon>Agaricomycetes</taxon>
        <taxon>Russulales</taxon>
        <taxon>Auriscalpiaceae</taxon>
        <taxon>Artomyces</taxon>
    </lineage>
</organism>
<proteinExistence type="predicted"/>
<accession>A0ACB8SPQ5</accession>
<keyword evidence="2" id="KW-1185">Reference proteome</keyword>
<evidence type="ECO:0000313" key="1">
    <source>
        <dbReference type="EMBL" id="KAI0057751.1"/>
    </source>
</evidence>
<dbReference type="Proteomes" id="UP000814140">
    <property type="component" value="Unassembled WGS sequence"/>
</dbReference>
<name>A0ACB8SPQ5_9AGAM</name>
<evidence type="ECO:0000313" key="2">
    <source>
        <dbReference type="Proteomes" id="UP000814140"/>
    </source>
</evidence>
<reference evidence="1" key="2">
    <citation type="journal article" date="2022" name="New Phytol.">
        <title>Evolutionary transition to the ectomycorrhizal habit in the genomes of a hyperdiverse lineage of mushroom-forming fungi.</title>
        <authorList>
            <person name="Looney B."/>
            <person name="Miyauchi S."/>
            <person name="Morin E."/>
            <person name="Drula E."/>
            <person name="Courty P.E."/>
            <person name="Kohler A."/>
            <person name="Kuo A."/>
            <person name="LaButti K."/>
            <person name="Pangilinan J."/>
            <person name="Lipzen A."/>
            <person name="Riley R."/>
            <person name="Andreopoulos W."/>
            <person name="He G."/>
            <person name="Johnson J."/>
            <person name="Nolan M."/>
            <person name="Tritt A."/>
            <person name="Barry K.W."/>
            <person name="Grigoriev I.V."/>
            <person name="Nagy L.G."/>
            <person name="Hibbett D."/>
            <person name="Henrissat B."/>
            <person name="Matheny P.B."/>
            <person name="Labbe J."/>
            <person name="Martin F.M."/>
        </authorList>
    </citation>
    <scope>NUCLEOTIDE SEQUENCE</scope>
    <source>
        <strain evidence="1">HHB10654</strain>
    </source>
</reference>
<comment type="caution">
    <text evidence="1">The sequence shown here is derived from an EMBL/GenBank/DDBJ whole genome shotgun (WGS) entry which is preliminary data.</text>
</comment>
<sequence>MAKIVLVTLLAPEWVLAWAVRQFMRARSLGVELEAARADARWAWEQHGQVKRVRVDEAGGAGGGDEQDDMIPLTRQTRPLAEAQRQADALYDDGKPEKSTCELVGTASRRTSCLTA</sequence>
<gene>
    <name evidence="1" type="ORF">BV25DRAFT_1830826</name>
</gene>
<protein>
    <submittedName>
        <fullName evidence="1">Uncharacterized protein</fullName>
    </submittedName>
</protein>